<protein>
    <submittedName>
        <fullName evidence="1">DnaJ-class molecular chaperone</fullName>
    </submittedName>
</protein>
<organism evidence="1 2">
    <name type="scientific">Bacillus benzoevorans</name>
    <dbReference type="NCBI Taxonomy" id="1456"/>
    <lineage>
        <taxon>Bacteria</taxon>
        <taxon>Bacillati</taxon>
        <taxon>Bacillota</taxon>
        <taxon>Bacilli</taxon>
        <taxon>Bacillales</taxon>
        <taxon>Bacillaceae</taxon>
        <taxon>Bacillus</taxon>
    </lineage>
</organism>
<dbReference type="EMBL" id="JACHGK010000017">
    <property type="protein sequence ID" value="MBB6447136.1"/>
    <property type="molecule type" value="Genomic_DNA"/>
</dbReference>
<dbReference type="Gene3D" id="6.20.20.10">
    <property type="match status" value="1"/>
</dbReference>
<sequence length="43" mass="4689">MSQSNLTDEEECPLCNGEGEIWVNTPSGPDHETCDYCQGTGKI</sequence>
<dbReference type="AlphaFoldDB" id="A0A7X0HUP4"/>
<keyword evidence="2" id="KW-1185">Reference proteome</keyword>
<accession>A0A7X0HUP4</accession>
<evidence type="ECO:0000313" key="1">
    <source>
        <dbReference type="EMBL" id="MBB6447136.1"/>
    </source>
</evidence>
<dbReference type="RefSeq" id="WP_281391857.1">
    <property type="nucleotide sequence ID" value="NZ_JACHGK010000017.1"/>
</dbReference>
<evidence type="ECO:0000313" key="2">
    <source>
        <dbReference type="Proteomes" id="UP000531594"/>
    </source>
</evidence>
<reference evidence="1 2" key="1">
    <citation type="submission" date="2020-08" db="EMBL/GenBank/DDBJ databases">
        <title>Genomic Encyclopedia of Type Strains, Phase IV (KMG-IV): sequencing the most valuable type-strain genomes for metagenomic binning, comparative biology and taxonomic classification.</title>
        <authorList>
            <person name="Goeker M."/>
        </authorList>
    </citation>
    <scope>NUCLEOTIDE SEQUENCE [LARGE SCALE GENOMIC DNA]</scope>
    <source>
        <strain evidence="1 2">DSM 5391</strain>
    </source>
</reference>
<comment type="caution">
    <text evidence="1">The sequence shown here is derived from an EMBL/GenBank/DDBJ whole genome shotgun (WGS) entry which is preliminary data.</text>
</comment>
<proteinExistence type="predicted"/>
<dbReference type="InterPro" id="IPR036410">
    <property type="entry name" value="HSP_DnaJ_Cys-rich_dom_sf"/>
</dbReference>
<dbReference type="Proteomes" id="UP000531594">
    <property type="component" value="Unassembled WGS sequence"/>
</dbReference>
<gene>
    <name evidence="1" type="ORF">HNR53_003815</name>
</gene>
<dbReference type="SUPFAM" id="SSF57938">
    <property type="entry name" value="DnaJ/Hsp40 cysteine-rich domain"/>
    <property type="match status" value="1"/>
</dbReference>
<name>A0A7X0HUP4_9BACI</name>